<keyword evidence="2" id="KW-0812">Transmembrane</keyword>
<keyword evidence="1" id="KW-0175">Coiled coil</keyword>
<evidence type="ECO:0000313" key="3">
    <source>
        <dbReference type="EMBL" id="UYB35512.1"/>
    </source>
</evidence>
<protein>
    <submittedName>
        <fullName evidence="3">Uncharacterized protein</fullName>
    </submittedName>
</protein>
<dbReference type="EMBL" id="CP106856">
    <property type="protein sequence ID" value="UYB35512.1"/>
    <property type="molecule type" value="Genomic_DNA"/>
</dbReference>
<organism evidence="3 4">
    <name type="scientific">Arthrobacter koreensis</name>
    <dbReference type="NCBI Taxonomy" id="199136"/>
    <lineage>
        <taxon>Bacteria</taxon>
        <taxon>Bacillati</taxon>
        <taxon>Actinomycetota</taxon>
        <taxon>Actinomycetes</taxon>
        <taxon>Micrococcales</taxon>
        <taxon>Micrococcaceae</taxon>
        <taxon>Arthrobacter</taxon>
    </lineage>
</organism>
<dbReference type="Proteomes" id="UP001063368">
    <property type="component" value="Chromosome"/>
</dbReference>
<name>A0ABY6FR52_9MICC</name>
<evidence type="ECO:0000313" key="4">
    <source>
        <dbReference type="Proteomes" id="UP001063368"/>
    </source>
</evidence>
<dbReference type="RefSeq" id="WP_263127517.1">
    <property type="nucleotide sequence ID" value="NZ_CP106856.1"/>
</dbReference>
<proteinExistence type="predicted"/>
<reference evidence="3" key="1">
    <citation type="submission" date="2022-09" db="EMBL/GenBank/DDBJ databases">
        <authorList>
            <person name="Li D."/>
            <person name="Cheng J."/>
            <person name="Li Y."/>
        </authorList>
    </citation>
    <scope>NUCLEOTIDE SEQUENCE</scope>
    <source>
        <strain evidence="3">DL</strain>
    </source>
</reference>
<keyword evidence="2" id="KW-1133">Transmembrane helix</keyword>
<gene>
    <name evidence="3" type="ORF">N9A08_12885</name>
</gene>
<feature type="coiled-coil region" evidence="1">
    <location>
        <begin position="31"/>
        <end position="58"/>
    </location>
</feature>
<keyword evidence="4" id="KW-1185">Reference proteome</keyword>
<feature type="transmembrane region" description="Helical" evidence="2">
    <location>
        <begin position="6"/>
        <end position="26"/>
    </location>
</feature>
<sequence>MNIELVRILSTLAVAAIGVGGVYLANRFQKGTRENRIIDQLQEEMKSMRNRMDRFEARDKAYIPHILRLNMHIEQGLGPPAPPIPKVILDYLNDD</sequence>
<keyword evidence="2" id="KW-0472">Membrane</keyword>
<evidence type="ECO:0000256" key="2">
    <source>
        <dbReference type="SAM" id="Phobius"/>
    </source>
</evidence>
<evidence type="ECO:0000256" key="1">
    <source>
        <dbReference type="SAM" id="Coils"/>
    </source>
</evidence>
<accession>A0ABY6FR52</accession>